<feature type="compositionally biased region" description="Basic and acidic residues" evidence="1">
    <location>
        <begin position="115"/>
        <end position="131"/>
    </location>
</feature>
<protein>
    <submittedName>
        <fullName evidence="2">Uncharacterized protein</fullName>
    </submittedName>
</protein>
<feature type="compositionally biased region" description="Polar residues" evidence="1">
    <location>
        <begin position="446"/>
        <end position="455"/>
    </location>
</feature>
<evidence type="ECO:0000313" key="2">
    <source>
        <dbReference type="EMBL" id="KJA19939.1"/>
    </source>
</evidence>
<keyword evidence="3" id="KW-1185">Reference proteome</keyword>
<gene>
    <name evidence="2" type="ORF">HYPSUDRAFT_43832</name>
</gene>
<sequence>MGVFGFFSYTSTQTNVVEKPSAGQSTTVSTTTVNTAHAQALSTEKVASKSIPIVEGTSTTTSKPPISSKPGLSAYVSDKPSTNMPKVAPRRFSLRPFSFSSKSSSDTKPALSASHEQEKRVKAGQDYEKRSQKVQASKSDKVALQSALAIRSLIVGPTSTAASKTTPVTAKPQLNALKTQLMQPKSANKLIMHLRTLPAHDEIPTGHELRPKGPIHAVCLEHTDEEEHQLHFAKLGKEDIARDISAENITFQGVTSAPLEQLTALFNEMHVVDLVSSPDFGLGQPGNGKGILAGAVPTAKTVIDGFTKITPELMALGYATGKAVTPDHSGMHPPTDRISILTYWWGLELCLPPPTLLHLAKAQSVSGSLMNFLSALAIVNNGVREILPFIRYISQYVDFEFSAIKAQDKGHGVVCAATWIMPAALVPRPWDFPLLAEPPTSRGEDSPQTTPDLVSTPASLLGIAAQSPVPPSPAKSPAVPIKTSV</sequence>
<reference evidence="3" key="1">
    <citation type="submission" date="2014-04" db="EMBL/GenBank/DDBJ databases">
        <title>Evolutionary Origins and Diversification of the Mycorrhizal Mutualists.</title>
        <authorList>
            <consortium name="DOE Joint Genome Institute"/>
            <consortium name="Mycorrhizal Genomics Consortium"/>
            <person name="Kohler A."/>
            <person name="Kuo A."/>
            <person name="Nagy L.G."/>
            <person name="Floudas D."/>
            <person name="Copeland A."/>
            <person name="Barry K.W."/>
            <person name="Cichocki N."/>
            <person name="Veneault-Fourrey C."/>
            <person name="LaButti K."/>
            <person name="Lindquist E.A."/>
            <person name="Lipzen A."/>
            <person name="Lundell T."/>
            <person name="Morin E."/>
            <person name="Murat C."/>
            <person name="Riley R."/>
            <person name="Ohm R."/>
            <person name="Sun H."/>
            <person name="Tunlid A."/>
            <person name="Henrissat B."/>
            <person name="Grigoriev I.V."/>
            <person name="Hibbett D.S."/>
            <person name="Martin F."/>
        </authorList>
    </citation>
    <scope>NUCLEOTIDE SEQUENCE [LARGE SCALE GENOMIC DNA]</scope>
    <source>
        <strain evidence="3">FD-334 SS-4</strain>
    </source>
</reference>
<dbReference type="AlphaFoldDB" id="A0A0D2NM11"/>
<dbReference type="OrthoDB" id="2434934at2759"/>
<feature type="compositionally biased region" description="Low complexity" evidence="1">
    <location>
        <begin position="94"/>
        <end position="104"/>
    </location>
</feature>
<evidence type="ECO:0000256" key="1">
    <source>
        <dbReference type="SAM" id="MobiDB-lite"/>
    </source>
</evidence>
<proteinExistence type="predicted"/>
<feature type="region of interest" description="Disordered" evidence="1">
    <location>
        <begin position="464"/>
        <end position="485"/>
    </location>
</feature>
<dbReference type="OMA" id="HAGIYPP"/>
<feature type="region of interest" description="Disordered" evidence="1">
    <location>
        <begin position="55"/>
        <end position="137"/>
    </location>
</feature>
<feature type="compositionally biased region" description="Low complexity" evidence="1">
    <location>
        <begin position="57"/>
        <end position="70"/>
    </location>
</feature>
<dbReference type="EMBL" id="KN817572">
    <property type="protein sequence ID" value="KJA19939.1"/>
    <property type="molecule type" value="Genomic_DNA"/>
</dbReference>
<organism evidence="2 3">
    <name type="scientific">Hypholoma sublateritium (strain FD-334 SS-4)</name>
    <dbReference type="NCBI Taxonomy" id="945553"/>
    <lineage>
        <taxon>Eukaryota</taxon>
        <taxon>Fungi</taxon>
        <taxon>Dikarya</taxon>
        <taxon>Basidiomycota</taxon>
        <taxon>Agaricomycotina</taxon>
        <taxon>Agaricomycetes</taxon>
        <taxon>Agaricomycetidae</taxon>
        <taxon>Agaricales</taxon>
        <taxon>Agaricineae</taxon>
        <taxon>Strophariaceae</taxon>
        <taxon>Hypholoma</taxon>
    </lineage>
</organism>
<feature type="compositionally biased region" description="Low complexity" evidence="1">
    <location>
        <begin position="475"/>
        <end position="485"/>
    </location>
</feature>
<evidence type="ECO:0000313" key="3">
    <source>
        <dbReference type="Proteomes" id="UP000054270"/>
    </source>
</evidence>
<name>A0A0D2NM11_HYPSF</name>
<feature type="region of interest" description="Disordered" evidence="1">
    <location>
        <begin position="436"/>
        <end position="455"/>
    </location>
</feature>
<accession>A0A0D2NM11</accession>
<dbReference type="Proteomes" id="UP000054270">
    <property type="component" value="Unassembled WGS sequence"/>
</dbReference>